<keyword evidence="2" id="KW-1185">Reference proteome</keyword>
<name>W7YHK4_9BACT</name>
<organism evidence="1 2">
    <name type="scientific">Saccharicrinis fermentans DSM 9555 = JCM 21142</name>
    <dbReference type="NCBI Taxonomy" id="869213"/>
    <lineage>
        <taxon>Bacteria</taxon>
        <taxon>Pseudomonadati</taxon>
        <taxon>Bacteroidota</taxon>
        <taxon>Bacteroidia</taxon>
        <taxon>Marinilabiliales</taxon>
        <taxon>Marinilabiliaceae</taxon>
        <taxon>Saccharicrinis</taxon>
    </lineage>
</organism>
<dbReference type="EMBL" id="BAMD01000005">
    <property type="protein sequence ID" value="GAF02049.1"/>
    <property type="molecule type" value="Genomic_DNA"/>
</dbReference>
<dbReference type="AlphaFoldDB" id="W7YHK4"/>
<comment type="caution">
    <text evidence="1">The sequence shown here is derived from an EMBL/GenBank/DDBJ whole genome shotgun (WGS) entry which is preliminary data.</text>
</comment>
<dbReference type="Proteomes" id="UP000019402">
    <property type="component" value="Unassembled WGS sequence"/>
</dbReference>
<sequence>MRKIAAHYWLRPDASIGKFPIITLNDDHTIVEIRERDTFQEEAALELINGLLVPGLVDFYSLSPNARQELDIRKYLNRFIIGGVKALAVPKDQMKIVRAANRSRDLYLHPVDQVFYDDGEEMGFGKIQQAGDSLKELLQLTRGNATCLGIDYRYGTLEVGKCPGILAISNLCYETLSINRDSRLRLIVESMAL</sequence>
<dbReference type="eggNOG" id="ENOG502ZP4U">
    <property type="taxonomic scope" value="Bacteria"/>
</dbReference>
<proteinExistence type="predicted"/>
<evidence type="ECO:0000313" key="2">
    <source>
        <dbReference type="Proteomes" id="UP000019402"/>
    </source>
</evidence>
<reference evidence="1 2" key="1">
    <citation type="journal article" date="2014" name="Genome Announc.">
        <title>Draft Genome Sequence of Cytophaga fermentans JCM 21142T, a Facultative Anaerobe Isolated from Marine Mud.</title>
        <authorList>
            <person name="Starns D."/>
            <person name="Oshima K."/>
            <person name="Suda W."/>
            <person name="Iino T."/>
            <person name="Yuki M."/>
            <person name="Inoue J."/>
            <person name="Kitamura K."/>
            <person name="Iida T."/>
            <person name="Darby A."/>
            <person name="Hattori M."/>
            <person name="Ohkuma M."/>
        </authorList>
    </citation>
    <scope>NUCLEOTIDE SEQUENCE [LARGE SCALE GENOMIC DNA]</scope>
    <source>
        <strain evidence="1 2">JCM 21142</strain>
    </source>
</reference>
<protein>
    <submittedName>
        <fullName evidence="1">Uncharacterized protein</fullName>
    </submittedName>
</protein>
<dbReference type="STRING" id="869213.GCA_000517085_04151"/>
<evidence type="ECO:0000313" key="1">
    <source>
        <dbReference type="EMBL" id="GAF02049.1"/>
    </source>
</evidence>
<accession>W7YHK4</accession>
<gene>
    <name evidence="1" type="ORF">JCM21142_1675</name>
</gene>